<evidence type="ECO:0000313" key="2">
    <source>
        <dbReference type="EMBL" id="EFJ49140.1"/>
    </source>
</evidence>
<protein>
    <submittedName>
        <fullName evidence="2">Uncharacterized protein</fullName>
    </submittedName>
</protein>
<dbReference type="KEGG" id="vcn:VOLCADRAFT_89982"/>
<keyword evidence="1" id="KW-0812">Transmembrane</keyword>
<evidence type="ECO:0000313" key="3">
    <source>
        <dbReference type="Proteomes" id="UP000001058"/>
    </source>
</evidence>
<sequence length="279" mass="28777">MSAGAALIPTIVAKRQIKRAADSGILASPTFKQLVSGCLLHGVLGLVVLSQGGDARERAVCRNETHRAVLSAVNRTAKSSGTRPTTTFLALRYSWAVSLRSPLLAGTREVVGEIRESGQLVPSASGLLGGVLSLLTPANLTAAAYSAATIALMGWEVSAPGSVAGVLLFTADPFSPSLLFILPKDPIHVFFCRVLGAATLANAVFMFTVKQAADDGRQGSPVFRNINGGVAASSAITAGVLGYGLATGWARSEPPFWALIGVMATTGLVSGYNWATAPK</sequence>
<organism evidence="3">
    <name type="scientific">Volvox carteri f. nagariensis</name>
    <dbReference type="NCBI Taxonomy" id="3068"/>
    <lineage>
        <taxon>Eukaryota</taxon>
        <taxon>Viridiplantae</taxon>
        <taxon>Chlorophyta</taxon>
        <taxon>core chlorophytes</taxon>
        <taxon>Chlorophyceae</taxon>
        <taxon>CS clade</taxon>
        <taxon>Chlamydomonadales</taxon>
        <taxon>Volvocaceae</taxon>
        <taxon>Volvox</taxon>
    </lineage>
</organism>
<keyword evidence="1" id="KW-0472">Membrane</keyword>
<dbReference type="InParanoid" id="D8TT63"/>
<dbReference type="EMBL" id="GL378336">
    <property type="protein sequence ID" value="EFJ49140.1"/>
    <property type="molecule type" value="Genomic_DNA"/>
</dbReference>
<feature type="transmembrane region" description="Helical" evidence="1">
    <location>
        <begin position="230"/>
        <end position="250"/>
    </location>
</feature>
<keyword evidence="3" id="KW-1185">Reference proteome</keyword>
<dbReference type="RefSeq" id="XP_002949588.1">
    <property type="nucleotide sequence ID" value="XM_002949542.1"/>
</dbReference>
<keyword evidence="1" id="KW-1133">Transmembrane helix</keyword>
<dbReference type="AlphaFoldDB" id="D8TT63"/>
<name>D8TT63_VOLCA</name>
<evidence type="ECO:0000256" key="1">
    <source>
        <dbReference type="SAM" id="Phobius"/>
    </source>
</evidence>
<reference evidence="2 3" key="1">
    <citation type="journal article" date="2010" name="Science">
        <title>Genomic analysis of organismal complexity in the multicellular green alga Volvox carteri.</title>
        <authorList>
            <person name="Prochnik S.E."/>
            <person name="Umen J."/>
            <person name="Nedelcu A.M."/>
            <person name="Hallmann A."/>
            <person name="Miller S.M."/>
            <person name="Nishii I."/>
            <person name="Ferris P."/>
            <person name="Kuo A."/>
            <person name="Mitros T."/>
            <person name="Fritz-Laylin L.K."/>
            <person name="Hellsten U."/>
            <person name="Chapman J."/>
            <person name="Simakov O."/>
            <person name="Rensing S.A."/>
            <person name="Terry A."/>
            <person name="Pangilinan J."/>
            <person name="Kapitonov V."/>
            <person name="Jurka J."/>
            <person name="Salamov A."/>
            <person name="Shapiro H."/>
            <person name="Schmutz J."/>
            <person name="Grimwood J."/>
            <person name="Lindquist E."/>
            <person name="Lucas S."/>
            <person name="Grigoriev I.V."/>
            <person name="Schmitt R."/>
            <person name="Kirk D."/>
            <person name="Rokhsar D.S."/>
        </authorList>
    </citation>
    <scope>NUCLEOTIDE SEQUENCE [LARGE SCALE GENOMIC DNA]</scope>
    <source>
        <strain evidence="3">f. Nagariensis / Eve</strain>
    </source>
</reference>
<proteinExistence type="predicted"/>
<gene>
    <name evidence="2" type="ORF">VOLCADRAFT_89982</name>
</gene>
<feature type="transmembrane region" description="Helical" evidence="1">
    <location>
        <begin position="256"/>
        <end position="275"/>
    </location>
</feature>
<dbReference type="Proteomes" id="UP000001058">
    <property type="component" value="Unassembled WGS sequence"/>
</dbReference>
<dbReference type="OrthoDB" id="533856at2759"/>
<dbReference type="GeneID" id="9618875"/>
<feature type="transmembrane region" description="Helical" evidence="1">
    <location>
        <begin position="187"/>
        <end position="209"/>
    </location>
</feature>
<accession>D8TT63</accession>